<feature type="compositionally biased region" description="Basic and acidic residues" evidence="1">
    <location>
        <begin position="89"/>
        <end position="100"/>
    </location>
</feature>
<dbReference type="Proteomes" id="UP000886700">
    <property type="component" value="Unplaced"/>
</dbReference>
<protein>
    <submittedName>
        <fullName evidence="3">Translation initiation factor IF-2-like</fullName>
    </submittedName>
</protein>
<evidence type="ECO:0000256" key="1">
    <source>
        <dbReference type="SAM" id="MobiDB-lite"/>
    </source>
</evidence>
<feature type="region of interest" description="Disordered" evidence="1">
    <location>
        <begin position="72"/>
        <end position="288"/>
    </location>
</feature>
<evidence type="ECO:0000313" key="2">
    <source>
        <dbReference type="Proteomes" id="UP000886700"/>
    </source>
</evidence>
<dbReference type="GeneID" id="121141231"/>
<reference evidence="3" key="1">
    <citation type="submission" date="2025-08" db="UniProtKB">
        <authorList>
            <consortium name="RefSeq"/>
        </authorList>
    </citation>
    <scope>IDENTIFICATION</scope>
    <source>
        <tissue evidence="3">Liver</tissue>
    </source>
</reference>
<keyword evidence="2" id="KW-1185">Reference proteome</keyword>
<sequence>MVCCEQIASPAKHARARPGGLALREEHGSLFWSGGTAGGPVRPRWAAASCWRHPEAHRRLFAGTRLGVGVPSLAAVSPEPGRSPRVRAKRETASRRRTGLEPRSSPHQAGPVIARSLSRRVPTAPPRAAVRTHPAQGRPDPVAQRAASQLASQPRANRASRRRASPQLVRPAGRRGGPPSRRSQARPAPSRALAQPEEQRAPAEAPSLTGGKARSPRPPPPPQEARCGLDNSQSAPCLHSVMDSPLAGCQPITATPRKGGGAGKEAGGRPASELRFNSLASAPERETGETRRSLRCAVWHLLKCHHHPLHPAPTRTRKRGAGIMYSSPPRHHLSFLRINNIWIGNQILTEIFARRMAYFFFSPPKRFGTDYDKGNCLEAVFHCSASLVNVCKDEKQTLSTVFTP</sequence>
<dbReference type="RefSeq" id="XP_040604011.1">
    <property type="nucleotide sequence ID" value="XM_040748077.1"/>
</dbReference>
<proteinExistence type="predicted"/>
<gene>
    <name evidence="3" type="primary">LOC121141231</name>
</gene>
<feature type="compositionally biased region" description="Low complexity" evidence="1">
    <location>
        <begin position="165"/>
        <end position="206"/>
    </location>
</feature>
<organism evidence="2 3">
    <name type="scientific">Mesocricetus auratus</name>
    <name type="common">Golden hamster</name>
    <dbReference type="NCBI Taxonomy" id="10036"/>
    <lineage>
        <taxon>Eukaryota</taxon>
        <taxon>Metazoa</taxon>
        <taxon>Chordata</taxon>
        <taxon>Craniata</taxon>
        <taxon>Vertebrata</taxon>
        <taxon>Euteleostomi</taxon>
        <taxon>Mammalia</taxon>
        <taxon>Eutheria</taxon>
        <taxon>Euarchontoglires</taxon>
        <taxon>Glires</taxon>
        <taxon>Rodentia</taxon>
        <taxon>Myomorpha</taxon>
        <taxon>Muroidea</taxon>
        <taxon>Cricetidae</taxon>
        <taxon>Cricetinae</taxon>
        <taxon>Mesocricetus</taxon>
    </lineage>
</organism>
<name>A0ABM2XSG3_MESAU</name>
<accession>A0ABM2XSG3</accession>
<evidence type="ECO:0000313" key="3">
    <source>
        <dbReference type="RefSeq" id="XP_040604011.1"/>
    </source>
</evidence>